<proteinExistence type="inferred from homology"/>
<dbReference type="AlphaFoldDB" id="A0A835HL82"/>
<name>A0A835HL82_9MAGN</name>
<gene>
    <name evidence="4" type="ORF">IFM89_021733</name>
</gene>
<keyword evidence="2" id="KW-0804">Transcription</keyword>
<evidence type="ECO:0000256" key="2">
    <source>
        <dbReference type="ARBA" id="ARBA00022472"/>
    </source>
</evidence>
<dbReference type="OrthoDB" id="637682at2759"/>
<dbReference type="Pfam" id="PF02536">
    <property type="entry name" value="mTERF"/>
    <property type="match status" value="1"/>
</dbReference>
<dbReference type="EMBL" id="JADFTS010000006">
    <property type="protein sequence ID" value="KAF9601681.1"/>
    <property type="molecule type" value="Genomic_DNA"/>
</dbReference>
<dbReference type="GO" id="GO:0006353">
    <property type="term" value="P:DNA-templated transcription termination"/>
    <property type="evidence" value="ECO:0007669"/>
    <property type="project" value="UniProtKB-KW"/>
</dbReference>
<reference evidence="4 5" key="1">
    <citation type="submission" date="2020-10" db="EMBL/GenBank/DDBJ databases">
        <title>The Coptis chinensis genome and diversification of protoberbering-type alkaloids.</title>
        <authorList>
            <person name="Wang B."/>
            <person name="Shu S."/>
            <person name="Song C."/>
            <person name="Liu Y."/>
        </authorList>
    </citation>
    <scope>NUCLEOTIDE SEQUENCE [LARGE SCALE GENOMIC DNA]</scope>
    <source>
        <strain evidence="4">HL-2020</strain>
        <tissue evidence="4">Leaf</tissue>
    </source>
</reference>
<protein>
    <submittedName>
        <fullName evidence="4">Uncharacterized protein</fullName>
    </submittedName>
</protein>
<keyword evidence="5" id="KW-1185">Reference proteome</keyword>
<dbReference type="PANTHER" id="PTHR13068">
    <property type="entry name" value="CGI-12 PROTEIN-RELATED"/>
    <property type="match status" value="1"/>
</dbReference>
<dbReference type="PANTHER" id="PTHR13068:SF166">
    <property type="entry name" value="TRANSCRIPTION TERMINATION FACTOR MTERF15, MITOCHONDRIAL-LIKE"/>
    <property type="match status" value="1"/>
</dbReference>
<dbReference type="InterPro" id="IPR038538">
    <property type="entry name" value="MTERF_sf"/>
</dbReference>
<keyword evidence="3" id="KW-0809">Transit peptide</keyword>
<evidence type="ECO:0000313" key="5">
    <source>
        <dbReference type="Proteomes" id="UP000631114"/>
    </source>
</evidence>
<dbReference type="GO" id="GO:0003676">
    <property type="term" value="F:nucleic acid binding"/>
    <property type="evidence" value="ECO:0007669"/>
    <property type="project" value="InterPro"/>
</dbReference>
<evidence type="ECO:0000313" key="4">
    <source>
        <dbReference type="EMBL" id="KAF9601681.1"/>
    </source>
</evidence>
<keyword evidence="2" id="KW-0805">Transcription regulation</keyword>
<organism evidence="4 5">
    <name type="scientific">Coptis chinensis</name>
    <dbReference type="NCBI Taxonomy" id="261450"/>
    <lineage>
        <taxon>Eukaryota</taxon>
        <taxon>Viridiplantae</taxon>
        <taxon>Streptophyta</taxon>
        <taxon>Embryophyta</taxon>
        <taxon>Tracheophyta</taxon>
        <taxon>Spermatophyta</taxon>
        <taxon>Magnoliopsida</taxon>
        <taxon>Ranunculales</taxon>
        <taxon>Ranunculaceae</taxon>
        <taxon>Coptidoideae</taxon>
        <taxon>Coptis</taxon>
    </lineage>
</organism>
<comment type="similarity">
    <text evidence="1">Belongs to the mTERF family.</text>
</comment>
<evidence type="ECO:0000256" key="3">
    <source>
        <dbReference type="ARBA" id="ARBA00022946"/>
    </source>
</evidence>
<evidence type="ECO:0000256" key="1">
    <source>
        <dbReference type="ARBA" id="ARBA00007692"/>
    </source>
</evidence>
<sequence length="159" mass="18004">MAFRQHPGCLMIPEKNIMSTMEYFVNKLRISKYPQFLNLSLEKRIIPRTSAIKVLVSNGVVKKTHSIHRVLRVTDKVFLDEFVIPGKDECSVTTIFVMNKGRDEEISPEIPPFETTFGNPFDTVISSSVYLSVTKDLKLSIGTGWFKSSSCILLSVGDW</sequence>
<dbReference type="Proteomes" id="UP000631114">
    <property type="component" value="Unassembled WGS sequence"/>
</dbReference>
<keyword evidence="2" id="KW-0806">Transcription termination</keyword>
<dbReference type="Gene3D" id="1.25.70.10">
    <property type="entry name" value="Transcription termination factor 3, mitochondrial"/>
    <property type="match status" value="1"/>
</dbReference>
<comment type="caution">
    <text evidence="4">The sequence shown here is derived from an EMBL/GenBank/DDBJ whole genome shotgun (WGS) entry which is preliminary data.</text>
</comment>
<accession>A0A835HL82</accession>
<dbReference type="InterPro" id="IPR003690">
    <property type="entry name" value="MTERF"/>
</dbReference>